<feature type="transmembrane region" description="Helical" evidence="9">
    <location>
        <begin position="280"/>
        <end position="298"/>
    </location>
</feature>
<sequence length="311" mass="35702">MAPNEVLKSEENDYELDEQNIHGVANTVVDVEHEEAGYMAHFFNEVELSRLWINNIKEHIRAIKSLHSSLLSSPREDENMKLELEARNETVKQIAKKVNNNLKLLERGIVQEEDELENKNQLPAGLRIRKTQHATTLRLLIDAITEFNAEQVDYKEKCEERIQRVVSIAKAEITDEKLEELLEQGSYGSIFNGDIITETMEVKKTLEEVQIRHQELIKLEKSIMELKTLFVEMALLVEQQGDIVNSIEHHVLHAGEAMEQAKVATKKAMIYQEKARMKKLILLSIAFIFVALILLFIYTKVKSLIGGSDKD</sequence>
<feature type="coiled-coil region" evidence="8">
    <location>
        <begin position="81"/>
        <end position="122"/>
    </location>
</feature>
<dbReference type="Proteomes" id="UP001367676">
    <property type="component" value="Unassembled WGS sequence"/>
</dbReference>
<gene>
    <name evidence="11" type="ORF">V9T40_011307</name>
</gene>
<dbReference type="GO" id="GO:0031629">
    <property type="term" value="P:synaptic vesicle fusion to presynaptic active zone membrane"/>
    <property type="evidence" value="ECO:0007669"/>
    <property type="project" value="TreeGrafter"/>
</dbReference>
<dbReference type="SUPFAM" id="SSF47661">
    <property type="entry name" value="t-snare proteins"/>
    <property type="match status" value="1"/>
</dbReference>
<dbReference type="GO" id="GO:0006886">
    <property type="term" value="P:intracellular protein transport"/>
    <property type="evidence" value="ECO:0007669"/>
    <property type="project" value="InterPro"/>
</dbReference>
<keyword evidence="4" id="KW-0813">Transport</keyword>
<protein>
    <recommendedName>
        <fullName evidence="10">t-SNARE coiled-coil homology domain-containing protein</fullName>
    </recommendedName>
</protein>
<dbReference type="Gene3D" id="1.20.5.110">
    <property type="match status" value="1"/>
</dbReference>
<evidence type="ECO:0000256" key="6">
    <source>
        <dbReference type="ARBA" id="ARBA00023136"/>
    </source>
</evidence>
<evidence type="ECO:0000256" key="9">
    <source>
        <dbReference type="SAM" id="Phobius"/>
    </source>
</evidence>
<keyword evidence="4" id="KW-0532">Neurotransmitter transport</keyword>
<dbReference type="GO" id="GO:0008021">
    <property type="term" value="C:synaptic vesicle"/>
    <property type="evidence" value="ECO:0007669"/>
    <property type="project" value="TreeGrafter"/>
</dbReference>
<dbReference type="PROSITE" id="PS00914">
    <property type="entry name" value="SYNTAXIN"/>
    <property type="match status" value="1"/>
</dbReference>
<evidence type="ECO:0000256" key="1">
    <source>
        <dbReference type="ARBA" id="ARBA00004211"/>
    </source>
</evidence>
<dbReference type="Gene3D" id="1.20.58.70">
    <property type="match status" value="1"/>
</dbReference>
<dbReference type="SMART" id="SM00503">
    <property type="entry name" value="SynN"/>
    <property type="match status" value="1"/>
</dbReference>
<dbReference type="PANTHER" id="PTHR19957:SF307">
    <property type="entry name" value="PROTEIN SSO1-RELATED"/>
    <property type="match status" value="1"/>
</dbReference>
<dbReference type="InterPro" id="IPR045242">
    <property type="entry name" value="Syntaxin"/>
</dbReference>
<dbReference type="CDD" id="cd15848">
    <property type="entry name" value="SNARE_syntaxin1-like"/>
    <property type="match status" value="1"/>
</dbReference>
<evidence type="ECO:0000259" key="10">
    <source>
        <dbReference type="PROSITE" id="PS50192"/>
    </source>
</evidence>
<keyword evidence="5 9" id="KW-1133">Transmembrane helix</keyword>
<dbReference type="GO" id="GO:0048278">
    <property type="term" value="P:vesicle docking"/>
    <property type="evidence" value="ECO:0007669"/>
    <property type="project" value="TreeGrafter"/>
</dbReference>
<comment type="caution">
    <text evidence="11">The sequence shown here is derived from an EMBL/GenBank/DDBJ whole genome shotgun (WGS) entry which is preliminary data.</text>
</comment>
<dbReference type="InterPro" id="IPR010989">
    <property type="entry name" value="SNARE"/>
</dbReference>
<evidence type="ECO:0000256" key="4">
    <source>
        <dbReference type="ARBA" id="ARBA00022775"/>
    </source>
</evidence>
<keyword evidence="6 9" id="KW-0472">Membrane</keyword>
<dbReference type="InterPro" id="IPR006011">
    <property type="entry name" value="Syntaxin_N"/>
</dbReference>
<dbReference type="SMART" id="SM00397">
    <property type="entry name" value="t_SNARE"/>
    <property type="match status" value="1"/>
</dbReference>
<proteinExistence type="inferred from homology"/>
<comment type="subcellular location">
    <subcellularLocation>
        <location evidence="1">Membrane</location>
        <topology evidence="1">Single-pass type IV membrane protein</topology>
    </subcellularLocation>
</comment>
<dbReference type="GO" id="GO:0005484">
    <property type="term" value="F:SNAP receptor activity"/>
    <property type="evidence" value="ECO:0007669"/>
    <property type="project" value="InterPro"/>
</dbReference>
<accession>A0AAN9T6S2</accession>
<evidence type="ECO:0000256" key="2">
    <source>
        <dbReference type="ARBA" id="ARBA00009063"/>
    </source>
</evidence>
<dbReference type="Pfam" id="PF00804">
    <property type="entry name" value="Syntaxin"/>
    <property type="match status" value="1"/>
</dbReference>
<organism evidence="11 12">
    <name type="scientific">Parthenolecanium corni</name>
    <dbReference type="NCBI Taxonomy" id="536013"/>
    <lineage>
        <taxon>Eukaryota</taxon>
        <taxon>Metazoa</taxon>
        <taxon>Ecdysozoa</taxon>
        <taxon>Arthropoda</taxon>
        <taxon>Hexapoda</taxon>
        <taxon>Insecta</taxon>
        <taxon>Pterygota</taxon>
        <taxon>Neoptera</taxon>
        <taxon>Paraneoptera</taxon>
        <taxon>Hemiptera</taxon>
        <taxon>Sternorrhyncha</taxon>
        <taxon>Coccoidea</taxon>
        <taxon>Coccidae</taxon>
        <taxon>Parthenolecanium</taxon>
    </lineage>
</organism>
<keyword evidence="3 9" id="KW-0812">Transmembrane</keyword>
<comment type="similarity">
    <text evidence="2 7">Belongs to the syntaxin family.</text>
</comment>
<name>A0AAN9T6S2_9HEMI</name>
<reference evidence="11 12" key="1">
    <citation type="submission" date="2024-03" db="EMBL/GenBank/DDBJ databases">
        <title>Adaptation during the transition from Ophiocordyceps entomopathogen to insect associate is accompanied by gene loss and intensified selection.</title>
        <authorList>
            <person name="Ward C.M."/>
            <person name="Onetto C.A."/>
            <person name="Borneman A.R."/>
        </authorList>
    </citation>
    <scope>NUCLEOTIDE SEQUENCE [LARGE SCALE GENOMIC DNA]</scope>
    <source>
        <strain evidence="11">AWRI1</strain>
        <tissue evidence="11">Single Adult Female</tissue>
    </source>
</reference>
<keyword evidence="8" id="KW-0175">Coiled coil</keyword>
<dbReference type="Pfam" id="PF05739">
    <property type="entry name" value="SNARE"/>
    <property type="match status" value="1"/>
</dbReference>
<keyword evidence="12" id="KW-1185">Reference proteome</keyword>
<evidence type="ECO:0000256" key="7">
    <source>
        <dbReference type="RuleBase" id="RU003858"/>
    </source>
</evidence>
<evidence type="ECO:0000256" key="3">
    <source>
        <dbReference type="ARBA" id="ARBA00022692"/>
    </source>
</evidence>
<evidence type="ECO:0000313" key="12">
    <source>
        <dbReference type="Proteomes" id="UP001367676"/>
    </source>
</evidence>
<dbReference type="PANTHER" id="PTHR19957">
    <property type="entry name" value="SYNTAXIN"/>
    <property type="match status" value="1"/>
</dbReference>
<evidence type="ECO:0000313" key="11">
    <source>
        <dbReference type="EMBL" id="KAK7574116.1"/>
    </source>
</evidence>
<dbReference type="GO" id="GO:0048787">
    <property type="term" value="C:presynaptic active zone membrane"/>
    <property type="evidence" value="ECO:0007669"/>
    <property type="project" value="TreeGrafter"/>
</dbReference>
<dbReference type="AlphaFoldDB" id="A0AAN9T6S2"/>
<dbReference type="InterPro" id="IPR006012">
    <property type="entry name" value="Syntaxin/epimorphin_CS"/>
</dbReference>
<dbReference type="InterPro" id="IPR000727">
    <property type="entry name" value="T_SNARE_dom"/>
</dbReference>
<dbReference type="EMBL" id="JBBCAQ010000037">
    <property type="protein sequence ID" value="KAK7574116.1"/>
    <property type="molecule type" value="Genomic_DNA"/>
</dbReference>
<dbReference type="GO" id="GO:0000149">
    <property type="term" value="F:SNARE binding"/>
    <property type="evidence" value="ECO:0007669"/>
    <property type="project" value="TreeGrafter"/>
</dbReference>
<dbReference type="GO" id="GO:0031201">
    <property type="term" value="C:SNARE complex"/>
    <property type="evidence" value="ECO:0007669"/>
    <property type="project" value="TreeGrafter"/>
</dbReference>
<evidence type="ECO:0000256" key="5">
    <source>
        <dbReference type="ARBA" id="ARBA00022989"/>
    </source>
</evidence>
<feature type="domain" description="T-SNARE coiled-coil homology" evidence="10">
    <location>
        <begin position="206"/>
        <end position="268"/>
    </location>
</feature>
<evidence type="ECO:0000256" key="8">
    <source>
        <dbReference type="SAM" id="Coils"/>
    </source>
</evidence>
<dbReference type="PROSITE" id="PS50192">
    <property type="entry name" value="T_SNARE"/>
    <property type="match status" value="1"/>
</dbReference>